<keyword evidence="3" id="KW-1185">Reference proteome</keyword>
<comment type="caution">
    <text evidence="2">The sequence shown here is derived from an EMBL/GenBank/DDBJ whole genome shotgun (WGS) entry which is preliminary data.</text>
</comment>
<protein>
    <submittedName>
        <fullName evidence="2">Uncharacterized protein</fullName>
    </submittedName>
</protein>
<dbReference type="EMBL" id="MSFK01000011">
    <property type="protein sequence ID" value="PWY89548.1"/>
    <property type="molecule type" value="Genomic_DNA"/>
</dbReference>
<gene>
    <name evidence="2" type="ORF">BO94DRAFT_40522</name>
</gene>
<dbReference type="GeneID" id="37109529"/>
<feature type="compositionally biased region" description="Basic and acidic residues" evidence="1">
    <location>
        <begin position="26"/>
        <end position="45"/>
    </location>
</feature>
<feature type="region of interest" description="Disordered" evidence="1">
    <location>
        <begin position="75"/>
        <end position="111"/>
    </location>
</feature>
<feature type="region of interest" description="Disordered" evidence="1">
    <location>
        <begin position="26"/>
        <end position="61"/>
    </location>
</feature>
<evidence type="ECO:0000256" key="1">
    <source>
        <dbReference type="SAM" id="MobiDB-lite"/>
    </source>
</evidence>
<feature type="compositionally biased region" description="Basic residues" evidence="1">
    <location>
        <begin position="97"/>
        <end position="111"/>
    </location>
</feature>
<proteinExistence type="predicted"/>
<organism evidence="2 3">
    <name type="scientific">Aspergillus sclerotioniger CBS 115572</name>
    <dbReference type="NCBI Taxonomy" id="1450535"/>
    <lineage>
        <taxon>Eukaryota</taxon>
        <taxon>Fungi</taxon>
        <taxon>Dikarya</taxon>
        <taxon>Ascomycota</taxon>
        <taxon>Pezizomycotina</taxon>
        <taxon>Eurotiomycetes</taxon>
        <taxon>Eurotiomycetidae</taxon>
        <taxon>Eurotiales</taxon>
        <taxon>Aspergillaceae</taxon>
        <taxon>Aspergillus</taxon>
        <taxon>Aspergillus subgen. Circumdati</taxon>
    </lineage>
</organism>
<dbReference type="AlphaFoldDB" id="A0A317WXN9"/>
<reference evidence="2 3" key="1">
    <citation type="submission" date="2016-12" db="EMBL/GenBank/DDBJ databases">
        <title>The genomes of Aspergillus section Nigri reveals drivers in fungal speciation.</title>
        <authorList>
            <consortium name="DOE Joint Genome Institute"/>
            <person name="Vesth T.C."/>
            <person name="Nybo J."/>
            <person name="Theobald S."/>
            <person name="Brandl J."/>
            <person name="Frisvad J.C."/>
            <person name="Nielsen K.F."/>
            <person name="Lyhne E.K."/>
            <person name="Kogle M.E."/>
            <person name="Kuo A."/>
            <person name="Riley R."/>
            <person name="Clum A."/>
            <person name="Nolan M."/>
            <person name="Lipzen A."/>
            <person name="Salamov A."/>
            <person name="Henrissat B."/>
            <person name="Wiebenga A."/>
            <person name="De Vries R.P."/>
            <person name="Grigoriev I.V."/>
            <person name="Mortensen U.H."/>
            <person name="Andersen M.R."/>
            <person name="Baker S.E."/>
        </authorList>
    </citation>
    <scope>NUCLEOTIDE SEQUENCE [LARGE SCALE GENOMIC DNA]</scope>
    <source>
        <strain evidence="2 3">CBS 115572</strain>
    </source>
</reference>
<evidence type="ECO:0000313" key="2">
    <source>
        <dbReference type="EMBL" id="PWY89548.1"/>
    </source>
</evidence>
<dbReference type="Proteomes" id="UP000246702">
    <property type="component" value="Unassembled WGS sequence"/>
</dbReference>
<name>A0A317WXN9_9EURO</name>
<accession>A0A317WXN9</accession>
<sequence length="173" mass="19396">MVKRVKKIMEKMGGLDATIVWQRQCRERSGNKEREGRGATMEGRRKGAGGESETDGVASWPGIVAQQVTAARRYRQVLGNRENRRKKNPETTNKSTARCRKSQKKRQGRRRSYVIAGCGGPKRFVVRLASIAMESRLAFPPWPKSPSLGGDDEARLVYSINGRHGRTILVSRS</sequence>
<dbReference type="RefSeq" id="XP_025468459.1">
    <property type="nucleotide sequence ID" value="XM_025607386.1"/>
</dbReference>
<evidence type="ECO:0000313" key="3">
    <source>
        <dbReference type="Proteomes" id="UP000246702"/>
    </source>
</evidence>